<evidence type="ECO:0000256" key="7">
    <source>
        <dbReference type="SAM" id="MobiDB-lite"/>
    </source>
</evidence>
<dbReference type="GO" id="GO:0005768">
    <property type="term" value="C:endosome"/>
    <property type="evidence" value="ECO:0007669"/>
    <property type="project" value="UniProtKB-SubCell"/>
</dbReference>
<proteinExistence type="predicted"/>
<feature type="coiled-coil region" evidence="6">
    <location>
        <begin position="602"/>
        <end position="629"/>
    </location>
</feature>
<evidence type="ECO:0000313" key="9">
    <source>
        <dbReference type="EMBL" id="GAO49666.1"/>
    </source>
</evidence>
<evidence type="ECO:0000313" key="10">
    <source>
        <dbReference type="Proteomes" id="UP000033140"/>
    </source>
</evidence>
<dbReference type="PANTHER" id="PTHR23030">
    <property type="entry name" value="PCD6 INTERACTING PROTEIN-RELATED"/>
    <property type="match status" value="1"/>
</dbReference>
<organism evidence="9 10">
    <name type="scientific">Saitoella complicata (strain BCRC 22490 / CBS 7301 / JCM 7358 / NBRC 10748 / NRRL Y-17804)</name>
    <dbReference type="NCBI Taxonomy" id="698492"/>
    <lineage>
        <taxon>Eukaryota</taxon>
        <taxon>Fungi</taxon>
        <taxon>Dikarya</taxon>
        <taxon>Ascomycota</taxon>
        <taxon>Taphrinomycotina</taxon>
        <taxon>Taphrinomycotina incertae sedis</taxon>
        <taxon>Saitoella</taxon>
    </lineage>
</organism>
<accession>A0A0E9NJ01</accession>
<evidence type="ECO:0000256" key="1">
    <source>
        <dbReference type="ARBA" id="ARBA00004177"/>
    </source>
</evidence>
<dbReference type="InterPro" id="IPR025304">
    <property type="entry name" value="ALIX_V_dom"/>
</dbReference>
<dbReference type="OMA" id="YLKRSYG"/>
<reference evidence="9 10" key="3">
    <citation type="journal article" date="2015" name="Genome Announc.">
        <title>Draft Genome Sequence of the Archiascomycetous Yeast Saitoella complicata.</title>
        <authorList>
            <person name="Yamauchi K."/>
            <person name="Kondo S."/>
            <person name="Hamamoto M."/>
            <person name="Takahashi Y."/>
            <person name="Ogura Y."/>
            <person name="Hayashi T."/>
            <person name="Nishida H."/>
        </authorList>
    </citation>
    <scope>NUCLEOTIDE SEQUENCE [LARGE SCALE GENOMIC DNA]</scope>
    <source>
        <strain evidence="9 10">NRRL Y-17804</strain>
    </source>
</reference>
<keyword evidence="10" id="KW-1185">Reference proteome</keyword>
<dbReference type="PANTHER" id="PTHR23030:SF30">
    <property type="entry name" value="TYROSINE-PROTEIN PHOSPHATASE NON-RECEPTOR TYPE 23"/>
    <property type="match status" value="1"/>
</dbReference>
<dbReference type="PROSITE" id="PS51180">
    <property type="entry name" value="BRO1"/>
    <property type="match status" value="1"/>
</dbReference>
<evidence type="ECO:0000256" key="2">
    <source>
        <dbReference type="ARBA" id="ARBA00004496"/>
    </source>
</evidence>
<dbReference type="GO" id="GO:0043328">
    <property type="term" value="P:protein transport to vacuole involved in ubiquitin-dependent protein catabolic process via the multivesicular body sorting pathway"/>
    <property type="evidence" value="ECO:0007669"/>
    <property type="project" value="TreeGrafter"/>
</dbReference>
<feature type="region of interest" description="Disordered" evidence="7">
    <location>
        <begin position="820"/>
        <end position="874"/>
    </location>
</feature>
<dbReference type="STRING" id="698492.A0A0E9NJ01"/>
<feature type="compositionally biased region" description="Low complexity" evidence="7">
    <location>
        <begin position="849"/>
        <end position="858"/>
    </location>
</feature>
<dbReference type="InterPro" id="IPR038499">
    <property type="entry name" value="BRO1_sf"/>
</dbReference>
<dbReference type="Pfam" id="PF03097">
    <property type="entry name" value="BRO1"/>
    <property type="match status" value="1"/>
</dbReference>
<reference evidence="9 10" key="1">
    <citation type="journal article" date="2011" name="J. Gen. Appl. Microbiol.">
        <title>Draft genome sequencing of the enigmatic yeast Saitoella complicata.</title>
        <authorList>
            <person name="Nishida H."/>
            <person name="Hamamoto M."/>
            <person name="Sugiyama J."/>
        </authorList>
    </citation>
    <scope>NUCLEOTIDE SEQUENCE [LARGE SCALE GENOMIC DNA]</scope>
    <source>
        <strain evidence="9 10">NRRL Y-17804</strain>
    </source>
</reference>
<dbReference type="Proteomes" id="UP000033140">
    <property type="component" value="Unassembled WGS sequence"/>
</dbReference>
<evidence type="ECO:0000256" key="3">
    <source>
        <dbReference type="ARBA" id="ARBA00022490"/>
    </source>
</evidence>
<comment type="subcellular location">
    <subcellularLocation>
        <location evidence="2">Cytoplasm</location>
    </subcellularLocation>
    <subcellularLocation>
        <location evidence="1">Endosome</location>
    </subcellularLocation>
</comment>
<reference evidence="9 10" key="2">
    <citation type="journal article" date="2014" name="J. Gen. Appl. Microbiol.">
        <title>The early diverging ascomycetous budding yeast Saitoella complicata has three histone deacetylases belonging to the Clr6, Hos2, and Rpd3 lineages.</title>
        <authorList>
            <person name="Nishida H."/>
            <person name="Matsumoto T."/>
            <person name="Kondo S."/>
            <person name="Hamamoto M."/>
            <person name="Yoshikawa H."/>
        </authorList>
    </citation>
    <scope>NUCLEOTIDE SEQUENCE [LARGE SCALE GENOMIC DNA]</scope>
    <source>
        <strain evidence="9 10">NRRL Y-17804</strain>
    </source>
</reference>
<keyword evidence="3" id="KW-0963">Cytoplasm</keyword>
<dbReference type="Gene3D" id="1.25.40.280">
    <property type="entry name" value="alix/aip1 like domains"/>
    <property type="match status" value="1"/>
</dbReference>
<feature type="region of interest" description="Disordered" evidence="7">
    <location>
        <begin position="503"/>
        <end position="522"/>
    </location>
</feature>
<feature type="domain" description="BRO1" evidence="8">
    <location>
        <begin position="5"/>
        <end position="412"/>
    </location>
</feature>
<dbReference type="SMART" id="SM01041">
    <property type="entry name" value="BRO1"/>
    <property type="match status" value="1"/>
</dbReference>
<evidence type="ECO:0000259" key="8">
    <source>
        <dbReference type="PROSITE" id="PS51180"/>
    </source>
</evidence>
<evidence type="ECO:0000256" key="4">
    <source>
        <dbReference type="ARBA" id="ARBA00022753"/>
    </source>
</evidence>
<keyword evidence="4" id="KW-0967">Endosome</keyword>
<evidence type="ECO:0000256" key="5">
    <source>
        <dbReference type="ARBA" id="ARBA00041284"/>
    </source>
</evidence>
<dbReference type="Gene3D" id="1.20.140.50">
    <property type="entry name" value="alix/aip1 like domains"/>
    <property type="match status" value="1"/>
</dbReference>
<sequence length="874" mass="96342">MRPSPTISIPRKTTDEVDWITPLKHYIRSTHQDPQSFSEECSMIHHLRQSVRGAERNNTGRDLIYKYYAQLELLELRVPVATTAENGAGEGVKISFPWHDAFTGALTTQSSLAFEKASLLFNLGATLSAIASTIDRTDPDGAKRSYAAFQSAAGCFAFVDENFLHAPSTDLSREVLTKLRTIMLAQAQEVFLEYTLAGGKAKPALVSKLAGQAAFYYTQALEDLQEHVNSGVIEGVWHRLCTLKQKYMTSIAHFYAATVDSDNGEAGRALAHLAVAEATGKEALRLTTSLGYSPSQSLGADAASVLTEILKNWTQTVTELHARTEKDNDFVYHQLVPKEESVPPLGKMSAVKSTPLTELYGKDTDLQKIIGGDIFHKLVPLSVHASSSMYSEEKAKMLRAETERVEVADEEVHSGVEYLGLPATLAGYKFAEEERILEELATPTGDVRRMAAEVAEMEKDGKVEGMMETLRKLKAKVGEAVRGIELTLDEEARECESMRARYQEKWTQPPASAHPKAKDSRRELVSYKDSLEKATESDGRLMSLWGVHRADFEILREGGEGAALDAAFGDAAIRATTMTPTPSQEKSLLDLDFGDPTPKMDVKRVAGEIEQLLSTLEILKRERTNTLKDLRERAHSDDISDVLILNKRHPGGEKEVFRHELEKFRPYSQRISATIAKGEDVLREISARFKVLNEDSGARKQRKRWDGLRRGRDQSTRRFGDAYDAYKDVREGVKRGVEFYTELNQILTKLKSDVDVYIDERRQEGKRIFERLQARGPESDQEALRRRLAGLSVQSSPAISAQVSSSPYVPAGYGAGAPSYQGYGAGGYGQAPPPPPPQPQGGAYGAAPGGYASHYGARAPPPPPGKPSGYGGGW</sequence>
<dbReference type="InterPro" id="IPR004328">
    <property type="entry name" value="BRO1_dom"/>
</dbReference>
<dbReference type="EMBL" id="BACD03000024">
    <property type="protein sequence ID" value="GAO49666.1"/>
    <property type="molecule type" value="Genomic_DNA"/>
</dbReference>
<gene>
    <name evidence="9" type="ORF">G7K_3813-t1</name>
</gene>
<dbReference type="Pfam" id="PF13949">
    <property type="entry name" value="ALIX_LYPXL_bnd"/>
    <property type="match status" value="1"/>
</dbReference>
<comment type="caution">
    <text evidence="9">The sequence shown here is derived from an EMBL/GenBank/DDBJ whole genome shotgun (WGS) entry which is preliminary data.</text>
</comment>
<keyword evidence="6" id="KW-0175">Coiled coil</keyword>
<dbReference type="AlphaFoldDB" id="A0A0E9NJ01"/>
<evidence type="ECO:0000256" key="6">
    <source>
        <dbReference type="SAM" id="Coils"/>
    </source>
</evidence>
<protein>
    <recommendedName>
        <fullName evidence="5">BRO domain-containing protein 1</fullName>
    </recommendedName>
</protein>
<dbReference type="Gene3D" id="1.20.120.560">
    <property type="entry name" value="alix/aip1 in complex with the ypdl late domain"/>
    <property type="match status" value="1"/>
</dbReference>
<name>A0A0E9NJ01_SAICN</name>